<keyword evidence="3" id="KW-1185">Reference proteome</keyword>
<evidence type="ECO:0000313" key="2">
    <source>
        <dbReference type="EMBL" id="PIL36345.1"/>
    </source>
</evidence>
<feature type="region of interest" description="Disordered" evidence="1">
    <location>
        <begin position="132"/>
        <end position="173"/>
    </location>
</feature>
<gene>
    <name evidence="2" type="ORF">GSI_00033</name>
</gene>
<comment type="caution">
    <text evidence="2">The sequence shown here is derived from an EMBL/GenBank/DDBJ whole genome shotgun (WGS) entry which is preliminary data.</text>
</comment>
<dbReference type="OrthoDB" id="2754197at2759"/>
<proteinExistence type="predicted"/>
<evidence type="ECO:0000313" key="3">
    <source>
        <dbReference type="Proteomes" id="UP000230002"/>
    </source>
</evidence>
<dbReference type="Proteomes" id="UP000230002">
    <property type="component" value="Unassembled WGS sequence"/>
</dbReference>
<protein>
    <recommendedName>
        <fullName evidence="4">F-box domain-containing protein</fullName>
    </recommendedName>
</protein>
<accession>A0A2G8SRE7</accession>
<feature type="compositionally biased region" description="Basic and acidic residues" evidence="1">
    <location>
        <begin position="153"/>
        <end position="165"/>
    </location>
</feature>
<dbReference type="AlphaFoldDB" id="A0A2G8SRE7"/>
<name>A0A2G8SRE7_9APHY</name>
<evidence type="ECO:0000256" key="1">
    <source>
        <dbReference type="SAM" id="MobiDB-lite"/>
    </source>
</evidence>
<reference evidence="2 3" key="1">
    <citation type="journal article" date="2015" name="Sci. Rep.">
        <title>Chromosome-level genome map provides insights into diverse defense mechanisms in the medicinal fungus Ganoderma sinense.</title>
        <authorList>
            <person name="Zhu Y."/>
            <person name="Xu J."/>
            <person name="Sun C."/>
            <person name="Zhou S."/>
            <person name="Xu H."/>
            <person name="Nelson D.R."/>
            <person name="Qian J."/>
            <person name="Song J."/>
            <person name="Luo H."/>
            <person name="Xiang L."/>
            <person name="Li Y."/>
            <person name="Xu Z."/>
            <person name="Ji A."/>
            <person name="Wang L."/>
            <person name="Lu S."/>
            <person name="Hayward A."/>
            <person name="Sun W."/>
            <person name="Li X."/>
            <person name="Schwartz D.C."/>
            <person name="Wang Y."/>
            <person name="Chen S."/>
        </authorList>
    </citation>
    <scope>NUCLEOTIDE SEQUENCE [LARGE SCALE GENOMIC DNA]</scope>
    <source>
        <strain evidence="2 3">ZZ0214-1</strain>
    </source>
</reference>
<dbReference type="EMBL" id="AYKW01000001">
    <property type="protein sequence ID" value="PIL36345.1"/>
    <property type="molecule type" value="Genomic_DNA"/>
</dbReference>
<evidence type="ECO:0008006" key="4">
    <source>
        <dbReference type="Google" id="ProtNLM"/>
    </source>
</evidence>
<feature type="compositionally biased region" description="Acidic residues" evidence="1">
    <location>
        <begin position="132"/>
        <end position="141"/>
    </location>
</feature>
<organism evidence="2 3">
    <name type="scientific">Ganoderma sinense ZZ0214-1</name>
    <dbReference type="NCBI Taxonomy" id="1077348"/>
    <lineage>
        <taxon>Eukaryota</taxon>
        <taxon>Fungi</taxon>
        <taxon>Dikarya</taxon>
        <taxon>Basidiomycota</taxon>
        <taxon>Agaricomycotina</taxon>
        <taxon>Agaricomycetes</taxon>
        <taxon>Polyporales</taxon>
        <taxon>Polyporaceae</taxon>
        <taxon>Ganoderma</taxon>
    </lineage>
</organism>
<sequence length="482" mass="52066">MFTSFSPPHAQCTTTVHLLGGSDVESFIESVYANEVDIPSIQGFRISSAGMSQTIGDAFAGLIVKHLGVLKIRHLEIHHAEEFLGSSHRLVHAFARCSTITHLVLDEVGDRGRELLVKSRFSLVSADLTMPDLDEESDSEQDPSSPSSSSDSDDSKSNSHRDPDHHARHNPIVLLRNSRRTLESLTGSCCKTLLRVTAPHTTKAKDLSFKHVYPRLTALSLHHCAEVPSTFRLASAFPHLRTLHASCALDAIMDAGEAAGGFRARRRANQDKQRVFGTWSALGACHAPLLEHYLLGLACAIERLHVQGDHMDPGMLGQVLRSTTPAHLSLGAFDADVFGPQVGFADALAHLPDAVVAALEGLDVALDVGSTLHVDHIDVEEMLANMTNALQPLRIRSFGLSLAVSLHGKPRPPLALVPLCPQERYLEALDLDALATRIRTSVPSLQTVAIRLSGHPTRPDAAAVDEVVRENAVPMVCDSSGV</sequence>